<dbReference type="Gene3D" id="3.40.1190.20">
    <property type="match status" value="1"/>
</dbReference>
<dbReference type="InterPro" id="IPR029056">
    <property type="entry name" value="Ribokinase-like"/>
</dbReference>
<dbReference type="GO" id="GO:0016301">
    <property type="term" value="F:kinase activity"/>
    <property type="evidence" value="ECO:0007669"/>
    <property type="project" value="UniProtKB-KW"/>
</dbReference>
<sequence>MRTLCFGEAIVDLICRRPVRSLAEADAFVPSPGGVTANVAAAAAQHGASVALAGGAGDDPWGAWLRDRLAAAGVDLRWFGLAAGQATAVAFVTLDGRGEPAWQLYGDGVAATVEALDGRLLDAVEATDAFFFTSNTLAGKAQAELTMAARERALELGRPVVFDPNLRLHRWRGNPGRAGAMASACVPGAFLVKCNQAEARLMTGESEPEAAAASLLAAGAQHAIVTRGVGGAILRAKGMRLDVRAHPVQALRSTVGAGDVFVGALIARLGETDYYPSALAAALPDAAAEAARACERWGALQ</sequence>
<feature type="domain" description="Carbohydrate kinase PfkB" evidence="6">
    <location>
        <begin position="4"/>
        <end position="284"/>
    </location>
</feature>
<organism evidence="7">
    <name type="scientific">uncultured Solirubrobacteraceae bacterium</name>
    <dbReference type="NCBI Taxonomy" id="1162706"/>
    <lineage>
        <taxon>Bacteria</taxon>
        <taxon>Bacillati</taxon>
        <taxon>Actinomycetota</taxon>
        <taxon>Thermoleophilia</taxon>
        <taxon>Solirubrobacterales</taxon>
        <taxon>Solirubrobacteraceae</taxon>
        <taxon>environmental samples</taxon>
    </lineage>
</organism>
<name>A0A6J4S2E0_9ACTN</name>
<dbReference type="PROSITE" id="PS00584">
    <property type="entry name" value="PFKB_KINASES_2"/>
    <property type="match status" value="1"/>
</dbReference>
<dbReference type="SUPFAM" id="SSF53613">
    <property type="entry name" value="Ribokinase-like"/>
    <property type="match status" value="1"/>
</dbReference>
<gene>
    <name evidence="7" type="ORF">AVDCRST_MAG67-1027</name>
</gene>
<evidence type="ECO:0000256" key="5">
    <source>
        <dbReference type="ARBA" id="ARBA00022840"/>
    </source>
</evidence>
<dbReference type="EMBL" id="CADCVQ010000053">
    <property type="protein sequence ID" value="CAA9484651.1"/>
    <property type="molecule type" value="Genomic_DNA"/>
</dbReference>
<evidence type="ECO:0000259" key="6">
    <source>
        <dbReference type="Pfam" id="PF00294"/>
    </source>
</evidence>
<keyword evidence="4" id="KW-0418">Kinase</keyword>
<dbReference type="InterPro" id="IPR011611">
    <property type="entry name" value="PfkB_dom"/>
</dbReference>
<evidence type="ECO:0000256" key="3">
    <source>
        <dbReference type="ARBA" id="ARBA00022741"/>
    </source>
</evidence>
<dbReference type="PANTHER" id="PTHR43085">
    <property type="entry name" value="HEXOKINASE FAMILY MEMBER"/>
    <property type="match status" value="1"/>
</dbReference>
<comment type="similarity">
    <text evidence="1">Belongs to the carbohydrate kinase PfkB family.</text>
</comment>
<evidence type="ECO:0000256" key="4">
    <source>
        <dbReference type="ARBA" id="ARBA00022777"/>
    </source>
</evidence>
<keyword evidence="2" id="KW-0808">Transferase</keyword>
<proteinExistence type="inferred from homology"/>
<dbReference type="PANTHER" id="PTHR43085:SF1">
    <property type="entry name" value="PSEUDOURIDINE KINASE-RELATED"/>
    <property type="match status" value="1"/>
</dbReference>
<dbReference type="InterPro" id="IPR050306">
    <property type="entry name" value="PfkB_Carbo_kinase"/>
</dbReference>
<evidence type="ECO:0000313" key="7">
    <source>
        <dbReference type="EMBL" id="CAA9484651.1"/>
    </source>
</evidence>
<keyword evidence="3" id="KW-0547">Nucleotide-binding</keyword>
<reference evidence="7" key="1">
    <citation type="submission" date="2020-02" db="EMBL/GenBank/DDBJ databases">
        <authorList>
            <person name="Meier V. D."/>
        </authorList>
    </citation>
    <scope>NUCLEOTIDE SEQUENCE</scope>
    <source>
        <strain evidence="7">AVDCRST_MAG67</strain>
    </source>
</reference>
<dbReference type="InterPro" id="IPR002173">
    <property type="entry name" value="Carboh/pur_kinase_PfkB_CS"/>
</dbReference>
<dbReference type="Pfam" id="PF00294">
    <property type="entry name" value="PfkB"/>
    <property type="match status" value="1"/>
</dbReference>
<accession>A0A6J4S2E0</accession>
<evidence type="ECO:0000256" key="2">
    <source>
        <dbReference type="ARBA" id="ARBA00022679"/>
    </source>
</evidence>
<dbReference type="AlphaFoldDB" id="A0A6J4S2E0"/>
<dbReference type="GO" id="GO:0005524">
    <property type="term" value="F:ATP binding"/>
    <property type="evidence" value="ECO:0007669"/>
    <property type="project" value="UniProtKB-KW"/>
</dbReference>
<evidence type="ECO:0000256" key="1">
    <source>
        <dbReference type="ARBA" id="ARBA00010688"/>
    </source>
</evidence>
<keyword evidence="5" id="KW-0067">ATP-binding</keyword>
<protein>
    <recommendedName>
        <fullName evidence="6">Carbohydrate kinase PfkB domain-containing protein</fullName>
    </recommendedName>
</protein>